<dbReference type="InterPro" id="IPR008638">
    <property type="entry name" value="FhaB/CdiA-like_TPS"/>
</dbReference>
<dbReference type="NCBIfam" id="TIGR01901">
    <property type="entry name" value="adhes_NPXG"/>
    <property type="match status" value="1"/>
</dbReference>
<reference evidence="4" key="1">
    <citation type="submission" date="2019-04" db="EMBL/GenBank/DDBJ databases">
        <title>Complete genome sequence of Sphingomonas sp. W1-2-3.</title>
        <authorList>
            <person name="Im W.T."/>
        </authorList>
    </citation>
    <scope>NUCLEOTIDE SEQUENCE [LARGE SCALE GENOMIC DNA]</scope>
    <source>
        <strain evidence="4">W1-2-3</strain>
    </source>
</reference>
<gene>
    <name evidence="3" type="ORF">E6W36_11785</name>
</gene>
<organism evidence="3 4">
    <name type="scientific">Hankyongella ginsenosidimutans</name>
    <dbReference type="NCBI Taxonomy" id="1763828"/>
    <lineage>
        <taxon>Bacteria</taxon>
        <taxon>Pseudomonadati</taxon>
        <taxon>Pseudomonadota</taxon>
        <taxon>Alphaproteobacteria</taxon>
        <taxon>Sphingomonadales</taxon>
        <taxon>Sphingomonadaceae</taxon>
        <taxon>Hankyongella</taxon>
    </lineage>
</organism>
<feature type="region of interest" description="Disordered" evidence="1">
    <location>
        <begin position="1"/>
        <end position="53"/>
    </location>
</feature>
<dbReference type="AlphaFoldDB" id="A0A4D7C7E3"/>
<dbReference type="KEGG" id="hgn:E6W36_11785"/>
<evidence type="ECO:0000259" key="2">
    <source>
        <dbReference type="Pfam" id="PF05860"/>
    </source>
</evidence>
<feature type="domain" description="Filamentous haemagglutinin FhaB/tRNA nuclease CdiA-like TPS" evidence="2">
    <location>
        <begin position="48"/>
        <end position="94"/>
    </location>
</feature>
<keyword evidence="4" id="KW-1185">Reference proteome</keyword>
<evidence type="ECO:0000313" key="4">
    <source>
        <dbReference type="Proteomes" id="UP000298714"/>
    </source>
</evidence>
<protein>
    <submittedName>
        <fullName evidence="3">Filamentous hemagglutinin N-terminal domain-containing protein</fullName>
    </submittedName>
</protein>
<dbReference type="InterPro" id="IPR011050">
    <property type="entry name" value="Pectin_lyase_fold/virulence"/>
</dbReference>
<name>A0A4D7C7E3_9SPHN</name>
<dbReference type="Gene3D" id="2.160.20.10">
    <property type="entry name" value="Single-stranded right-handed beta-helix, Pectin lyase-like"/>
    <property type="match status" value="1"/>
</dbReference>
<dbReference type="Proteomes" id="UP000298714">
    <property type="component" value="Chromosome"/>
</dbReference>
<feature type="compositionally biased region" description="Basic and acidic residues" evidence="1">
    <location>
        <begin position="1"/>
        <end position="20"/>
    </location>
</feature>
<evidence type="ECO:0000256" key="1">
    <source>
        <dbReference type="SAM" id="MobiDB-lite"/>
    </source>
</evidence>
<dbReference type="SUPFAM" id="SSF51126">
    <property type="entry name" value="Pectin lyase-like"/>
    <property type="match status" value="1"/>
</dbReference>
<sequence>MGDVQRRARDDAGVRPEAKWRRPAGLDRPQPGGRPTEPGDRSARPEPGADPSRIAGQIKADGTVIVINQNGVIFTPTAKVNTHAAIATSLEITAPPTTDSGRAIADQLRAGSEAFLRDGLLRNDADIRRLLVGQTMTGGPAVARLGAQFTSTLGTASNNTGTLENRLEGAVTVEAGAELTTGDGGFLVLAAPAVSNAGVLQATNGSVSLVAGRDIVLRAATGASNSADPNIRGIVAYSANISEHVSREVDGEPLSSINGAFTATNTGLVQSTRGYLSIVAGVNSYQTLVRDDEGRPVLVNGTPAQRTRRALVAWSTAACCMQRPAWRATASLTWWQTGSRFQRCL</sequence>
<evidence type="ECO:0000313" key="3">
    <source>
        <dbReference type="EMBL" id="QCI79940.1"/>
    </source>
</evidence>
<dbReference type="InterPro" id="IPR012334">
    <property type="entry name" value="Pectin_lyas_fold"/>
</dbReference>
<proteinExistence type="predicted"/>
<dbReference type="Pfam" id="PF05860">
    <property type="entry name" value="TPS"/>
    <property type="match status" value="1"/>
</dbReference>
<dbReference type="EMBL" id="CP039704">
    <property type="protein sequence ID" value="QCI79940.1"/>
    <property type="molecule type" value="Genomic_DNA"/>
</dbReference>
<accession>A0A4D7C7E3</accession>